<organism evidence="2 3">
    <name type="scientific">Mycena pura</name>
    <dbReference type="NCBI Taxonomy" id="153505"/>
    <lineage>
        <taxon>Eukaryota</taxon>
        <taxon>Fungi</taxon>
        <taxon>Dikarya</taxon>
        <taxon>Basidiomycota</taxon>
        <taxon>Agaricomycotina</taxon>
        <taxon>Agaricomycetes</taxon>
        <taxon>Agaricomycetidae</taxon>
        <taxon>Agaricales</taxon>
        <taxon>Marasmiineae</taxon>
        <taxon>Mycenaceae</taxon>
        <taxon>Mycena</taxon>
    </lineage>
</organism>
<evidence type="ECO:0000313" key="3">
    <source>
        <dbReference type="Proteomes" id="UP001219525"/>
    </source>
</evidence>
<dbReference type="InterPro" id="IPR036864">
    <property type="entry name" value="Zn2-C6_fun-type_DNA-bd_sf"/>
</dbReference>
<dbReference type="Proteomes" id="UP001219525">
    <property type="component" value="Unassembled WGS sequence"/>
</dbReference>
<keyword evidence="3" id="KW-1185">Reference proteome</keyword>
<accession>A0AAD6V913</accession>
<dbReference type="AlphaFoldDB" id="A0AAD6V913"/>
<dbReference type="Gene3D" id="4.10.240.10">
    <property type="entry name" value="Zn(2)-C6 fungal-type DNA-binding domain"/>
    <property type="match status" value="1"/>
</dbReference>
<dbReference type="PROSITE" id="PS50048">
    <property type="entry name" value="ZN2_CY6_FUNGAL_2"/>
    <property type="match status" value="1"/>
</dbReference>
<comment type="caution">
    <text evidence="2">The sequence shown here is derived from an EMBL/GenBank/DDBJ whole genome shotgun (WGS) entry which is preliminary data.</text>
</comment>
<dbReference type="SMART" id="SM00066">
    <property type="entry name" value="GAL4"/>
    <property type="match status" value="1"/>
</dbReference>
<dbReference type="PROSITE" id="PS00463">
    <property type="entry name" value="ZN2_CY6_FUNGAL_1"/>
    <property type="match status" value="1"/>
</dbReference>
<protein>
    <recommendedName>
        <fullName evidence="1">Zn(2)-C6 fungal-type domain-containing protein</fullName>
    </recommendedName>
</protein>
<dbReference type="EMBL" id="JARJCW010000048">
    <property type="protein sequence ID" value="KAJ7204146.1"/>
    <property type="molecule type" value="Genomic_DNA"/>
</dbReference>
<sequence>MSTSSALPSPVLPNAPRHRAPIACTHCRRRKVKCISSKDLTSTQCARCARRGLRCEYIAVSEQPAGAHDPHGPPLRLHAPAASDSETWGVKSSYVAPTSLSVPPYHHYSLAQTPCPQTQPTCPPRDEAQAQLWASCFPTTTRMTWAPSSAESSARHESMHMNVYAPDPQQPLHWYALKHWPQLPARSDIPCTGTVFPPDPRRYY</sequence>
<proteinExistence type="predicted"/>
<dbReference type="GO" id="GO:0000981">
    <property type="term" value="F:DNA-binding transcription factor activity, RNA polymerase II-specific"/>
    <property type="evidence" value="ECO:0007669"/>
    <property type="project" value="InterPro"/>
</dbReference>
<evidence type="ECO:0000259" key="1">
    <source>
        <dbReference type="PROSITE" id="PS50048"/>
    </source>
</evidence>
<dbReference type="InterPro" id="IPR001138">
    <property type="entry name" value="Zn2Cys6_DnaBD"/>
</dbReference>
<dbReference type="SUPFAM" id="SSF57701">
    <property type="entry name" value="Zn2/Cys6 DNA-binding domain"/>
    <property type="match status" value="1"/>
</dbReference>
<reference evidence="2" key="1">
    <citation type="submission" date="2023-03" db="EMBL/GenBank/DDBJ databases">
        <title>Massive genome expansion in bonnet fungi (Mycena s.s.) driven by repeated elements and novel gene families across ecological guilds.</title>
        <authorList>
            <consortium name="Lawrence Berkeley National Laboratory"/>
            <person name="Harder C.B."/>
            <person name="Miyauchi S."/>
            <person name="Viragh M."/>
            <person name="Kuo A."/>
            <person name="Thoen E."/>
            <person name="Andreopoulos B."/>
            <person name="Lu D."/>
            <person name="Skrede I."/>
            <person name="Drula E."/>
            <person name="Henrissat B."/>
            <person name="Morin E."/>
            <person name="Kohler A."/>
            <person name="Barry K."/>
            <person name="LaButti K."/>
            <person name="Morin E."/>
            <person name="Salamov A."/>
            <person name="Lipzen A."/>
            <person name="Mereny Z."/>
            <person name="Hegedus B."/>
            <person name="Baldrian P."/>
            <person name="Stursova M."/>
            <person name="Weitz H."/>
            <person name="Taylor A."/>
            <person name="Grigoriev I.V."/>
            <person name="Nagy L.G."/>
            <person name="Martin F."/>
            <person name="Kauserud H."/>
        </authorList>
    </citation>
    <scope>NUCLEOTIDE SEQUENCE</scope>
    <source>
        <strain evidence="2">9144</strain>
    </source>
</reference>
<feature type="domain" description="Zn(2)-C6 fungal-type" evidence="1">
    <location>
        <begin position="23"/>
        <end position="57"/>
    </location>
</feature>
<dbReference type="GO" id="GO:0008270">
    <property type="term" value="F:zinc ion binding"/>
    <property type="evidence" value="ECO:0007669"/>
    <property type="project" value="InterPro"/>
</dbReference>
<dbReference type="CDD" id="cd00067">
    <property type="entry name" value="GAL4"/>
    <property type="match status" value="1"/>
</dbReference>
<name>A0AAD6V913_9AGAR</name>
<evidence type="ECO:0000313" key="2">
    <source>
        <dbReference type="EMBL" id="KAJ7204146.1"/>
    </source>
</evidence>
<dbReference type="Pfam" id="PF00172">
    <property type="entry name" value="Zn_clus"/>
    <property type="match status" value="1"/>
</dbReference>
<gene>
    <name evidence="2" type="ORF">GGX14DRAFT_460952</name>
</gene>